<protein>
    <submittedName>
        <fullName evidence="1">Uncharacterized protein</fullName>
    </submittedName>
</protein>
<proteinExistence type="predicted"/>
<organism evidence="1">
    <name type="scientific">viral metagenome</name>
    <dbReference type="NCBI Taxonomy" id="1070528"/>
    <lineage>
        <taxon>unclassified sequences</taxon>
        <taxon>metagenomes</taxon>
        <taxon>organismal metagenomes</taxon>
    </lineage>
</organism>
<dbReference type="AlphaFoldDB" id="A0A6C0B3Y4"/>
<dbReference type="EMBL" id="MN739066">
    <property type="protein sequence ID" value="QHS86937.1"/>
    <property type="molecule type" value="Genomic_DNA"/>
</dbReference>
<sequence length="378" mass="42899">MGYSELVKDQIYNDAETAKLNDICMKYKLNKDILLVNVNPKTNKIEKFNLKTGVAAQGRQFNKKDIKPFKIRAGTGSRDGKYRGVGGFNIENEVYTALKRDISLDLCHLRSAGIVFGKLCPAKMTSSLFKKIKMNITKNKQCLLVGISKNAIENTKRPISIKNNTVYFANNTNRNIADMTLHFNDLYSNIAGILSISDEYISQKSTGLVTFINAGVRIKCFNPTDIKKCLISKELGIHLLKILGLDAKSFCNVFNNYANNNFSDIKLIAEKHNRKFNFINGDTDNKDFCNNLQKLIRKSMGNGNSIISHRINNKDIIYKTSDKNIKLLSYQSYYGGKKKTGKRVDIEVKTDNMIFIFNIRSKSGGIYPTHLMCDFKYY</sequence>
<name>A0A6C0B3Y4_9ZZZZ</name>
<reference evidence="1" key="1">
    <citation type="journal article" date="2020" name="Nature">
        <title>Giant virus diversity and host interactions through global metagenomics.</title>
        <authorList>
            <person name="Schulz F."/>
            <person name="Roux S."/>
            <person name="Paez-Espino D."/>
            <person name="Jungbluth S."/>
            <person name="Walsh D.A."/>
            <person name="Denef V.J."/>
            <person name="McMahon K.D."/>
            <person name="Konstantinidis K.T."/>
            <person name="Eloe-Fadrosh E.A."/>
            <person name="Kyrpides N.C."/>
            <person name="Woyke T."/>
        </authorList>
    </citation>
    <scope>NUCLEOTIDE SEQUENCE</scope>
    <source>
        <strain evidence="1">GVMAG-M-3300009422-16</strain>
    </source>
</reference>
<evidence type="ECO:0000313" key="1">
    <source>
        <dbReference type="EMBL" id="QHS86937.1"/>
    </source>
</evidence>
<accession>A0A6C0B3Y4</accession>